<dbReference type="EMBL" id="VDUY01000005">
    <property type="protein sequence ID" value="TXL64802.1"/>
    <property type="molecule type" value="Genomic_DNA"/>
</dbReference>
<dbReference type="PANTHER" id="PTHR13696">
    <property type="entry name" value="P-LOOP CONTAINING NUCLEOSIDE TRIPHOSPHATE HYDROLASE"/>
    <property type="match status" value="1"/>
</dbReference>
<proteinExistence type="predicted"/>
<evidence type="ECO:0000313" key="4">
    <source>
        <dbReference type="Proteomes" id="UP000321548"/>
    </source>
</evidence>
<dbReference type="Proteomes" id="UP000321548">
    <property type="component" value="Unassembled WGS sequence"/>
</dbReference>
<dbReference type="InterPro" id="IPR027417">
    <property type="entry name" value="P-loop_NTPase"/>
</dbReference>
<dbReference type="OrthoDB" id="9815116at2"/>
<reference evidence="3 4" key="1">
    <citation type="submission" date="2019-06" db="EMBL/GenBank/DDBJ databases">
        <title>Quisquiliibacterium sp. nov., isolated from a maize field.</title>
        <authorList>
            <person name="Lin S.-Y."/>
            <person name="Tsai C.-F."/>
            <person name="Young C.-C."/>
        </authorList>
    </citation>
    <scope>NUCLEOTIDE SEQUENCE [LARGE SCALE GENOMIC DNA]</scope>
    <source>
        <strain evidence="3 4">CC-CFT501</strain>
    </source>
</reference>
<dbReference type="Pfam" id="PF13614">
    <property type="entry name" value="AAA_31"/>
    <property type="match status" value="1"/>
</dbReference>
<dbReference type="InterPro" id="IPR025669">
    <property type="entry name" value="AAA_dom"/>
</dbReference>
<gene>
    <name evidence="3" type="ORF">FHP08_13805</name>
</gene>
<dbReference type="PANTHER" id="PTHR13696:SF52">
    <property type="entry name" value="PARA FAMILY PROTEIN CT_582"/>
    <property type="match status" value="1"/>
</dbReference>
<comment type="caution">
    <text evidence="3">The sequence shown here is derived from an EMBL/GenBank/DDBJ whole genome shotgun (WGS) entry which is preliminary data.</text>
</comment>
<dbReference type="CDD" id="cd02042">
    <property type="entry name" value="ParAB_family"/>
    <property type="match status" value="1"/>
</dbReference>
<name>A0A5C8NUM0_9BURK</name>
<dbReference type="Gene3D" id="3.40.50.300">
    <property type="entry name" value="P-loop containing nucleotide triphosphate hydrolases"/>
    <property type="match status" value="1"/>
</dbReference>
<sequence length="292" mass="31607">MARIFVIANQKGGVGKTTTSVNLAAALARLGQRTLLVDLDPQGNATMGSGIDKRSLKRTVYQVLIGLSDVVEATRQAPGSDYAVLPANRELAGAEVELVDFDERETRLKDALAAVDDQYDFVLIDCPPSLSLLTLNGFCAAHGVIIPMQCEYFALEGLSDLVNTIKKIHANFNTELKIIGLLRVMFDPRVTLSQQVSAQLEQHFGDKVFGTIIPRNVRLAEAPSYGLPGVVFDPQSKGAKAYMAFGAELIERMSKLEPVSDGLRRDAATPPRNGADPARPDDRESNEPGATR</sequence>
<dbReference type="InterPro" id="IPR050678">
    <property type="entry name" value="DNA_Partitioning_ATPase"/>
</dbReference>
<dbReference type="AlphaFoldDB" id="A0A5C8NUM0"/>
<dbReference type="SUPFAM" id="SSF52540">
    <property type="entry name" value="P-loop containing nucleoside triphosphate hydrolases"/>
    <property type="match status" value="1"/>
</dbReference>
<protein>
    <submittedName>
        <fullName evidence="3">ParA family protein</fullName>
    </submittedName>
</protein>
<accession>A0A5C8NUM0</accession>
<feature type="domain" description="AAA" evidence="2">
    <location>
        <begin position="3"/>
        <end position="178"/>
    </location>
</feature>
<evidence type="ECO:0000313" key="3">
    <source>
        <dbReference type="EMBL" id="TXL64802.1"/>
    </source>
</evidence>
<keyword evidence="4" id="KW-1185">Reference proteome</keyword>
<dbReference type="FunFam" id="3.40.50.300:FF:000285">
    <property type="entry name" value="Sporulation initiation inhibitor Soj"/>
    <property type="match status" value="1"/>
</dbReference>
<feature type="region of interest" description="Disordered" evidence="1">
    <location>
        <begin position="260"/>
        <end position="292"/>
    </location>
</feature>
<organism evidence="3 4">
    <name type="scientific">Zeimonas arvi</name>
    <dbReference type="NCBI Taxonomy" id="2498847"/>
    <lineage>
        <taxon>Bacteria</taxon>
        <taxon>Pseudomonadati</taxon>
        <taxon>Pseudomonadota</taxon>
        <taxon>Betaproteobacteria</taxon>
        <taxon>Burkholderiales</taxon>
        <taxon>Burkholderiaceae</taxon>
        <taxon>Zeimonas</taxon>
    </lineage>
</organism>
<evidence type="ECO:0000256" key="1">
    <source>
        <dbReference type="SAM" id="MobiDB-lite"/>
    </source>
</evidence>
<evidence type="ECO:0000259" key="2">
    <source>
        <dbReference type="Pfam" id="PF13614"/>
    </source>
</evidence>